<dbReference type="Pfam" id="PF00857">
    <property type="entry name" value="Isochorismatase"/>
    <property type="match status" value="1"/>
</dbReference>
<dbReference type="CDD" id="cd00431">
    <property type="entry name" value="cysteine_hydrolases"/>
    <property type="match status" value="1"/>
</dbReference>
<gene>
    <name evidence="3" type="ORF">LPC04_02700</name>
</gene>
<evidence type="ECO:0000313" key="3">
    <source>
        <dbReference type="EMBL" id="MCK9684611.1"/>
    </source>
</evidence>
<reference evidence="3" key="1">
    <citation type="submission" date="2021-11" db="EMBL/GenBank/DDBJ databases">
        <title>BS-T2-15 a new species belonging to the Comamonadaceae family isolated from the soil of a French oak forest.</title>
        <authorList>
            <person name="Mieszkin S."/>
            <person name="Alain K."/>
        </authorList>
    </citation>
    <scope>NUCLEOTIDE SEQUENCE</scope>
    <source>
        <strain evidence="3">BS-T2-15</strain>
    </source>
</reference>
<evidence type="ECO:0000256" key="1">
    <source>
        <dbReference type="ARBA" id="ARBA00022801"/>
    </source>
</evidence>
<dbReference type="EMBL" id="JAJLJH010000001">
    <property type="protein sequence ID" value="MCK9684611.1"/>
    <property type="molecule type" value="Genomic_DNA"/>
</dbReference>
<dbReference type="AlphaFoldDB" id="A0A9X1YET1"/>
<dbReference type="InterPro" id="IPR036380">
    <property type="entry name" value="Isochorismatase-like_sf"/>
</dbReference>
<comment type="caution">
    <text evidence="3">The sequence shown here is derived from an EMBL/GenBank/DDBJ whole genome shotgun (WGS) entry which is preliminary data.</text>
</comment>
<dbReference type="PANTHER" id="PTHR43540">
    <property type="entry name" value="PEROXYUREIDOACRYLATE/UREIDOACRYLATE AMIDOHYDROLASE-RELATED"/>
    <property type="match status" value="1"/>
</dbReference>
<keyword evidence="1 3" id="KW-0378">Hydrolase</keyword>
<dbReference type="PANTHER" id="PTHR43540:SF7">
    <property type="entry name" value="ISOCHORISMATASE FAMILY PROTEIN YECD"/>
    <property type="match status" value="1"/>
</dbReference>
<sequence length="187" mass="19395">MPVTTLDAQSALVVIDLQKGLLATPTLAPIAGIIDRAGELAAAFRRRGLPVVLVNAAGRPPGRTDLQRPPLTPPPGWTDIVPGLGQRDDDIAITKHASGAFGDSALAAQLRARGVTQVVIAGVATSNGVESTARQAYDLGFNVTLPLDAMTDVDEAMHEHTVTRIFPRIAETGSTADVLALLATHGA</sequence>
<dbReference type="InterPro" id="IPR000868">
    <property type="entry name" value="Isochorismatase-like_dom"/>
</dbReference>
<dbReference type="GO" id="GO:0016787">
    <property type="term" value="F:hydrolase activity"/>
    <property type="evidence" value="ECO:0007669"/>
    <property type="project" value="UniProtKB-KW"/>
</dbReference>
<protein>
    <submittedName>
        <fullName evidence="3">Cysteine hydrolase</fullName>
    </submittedName>
</protein>
<dbReference type="SUPFAM" id="SSF52499">
    <property type="entry name" value="Isochorismatase-like hydrolases"/>
    <property type="match status" value="1"/>
</dbReference>
<evidence type="ECO:0000313" key="4">
    <source>
        <dbReference type="Proteomes" id="UP001139353"/>
    </source>
</evidence>
<organism evidence="3 4">
    <name type="scientific">Scleromatobacter humisilvae</name>
    <dbReference type="NCBI Taxonomy" id="2897159"/>
    <lineage>
        <taxon>Bacteria</taxon>
        <taxon>Pseudomonadati</taxon>
        <taxon>Pseudomonadota</taxon>
        <taxon>Betaproteobacteria</taxon>
        <taxon>Burkholderiales</taxon>
        <taxon>Sphaerotilaceae</taxon>
        <taxon>Scleromatobacter</taxon>
    </lineage>
</organism>
<feature type="domain" description="Isochorismatase-like" evidence="2">
    <location>
        <begin position="10"/>
        <end position="177"/>
    </location>
</feature>
<proteinExistence type="predicted"/>
<dbReference type="Gene3D" id="3.40.50.850">
    <property type="entry name" value="Isochorismatase-like"/>
    <property type="match status" value="1"/>
</dbReference>
<accession>A0A9X1YET1</accession>
<keyword evidence="4" id="KW-1185">Reference proteome</keyword>
<dbReference type="InterPro" id="IPR050272">
    <property type="entry name" value="Isochorismatase-like_hydrls"/>
</dbReference>
<name>A0A9X1YET1_9BURK</name>
<dbReference type="Proteomes" id="UP001139353">
    <property type="component" value="Unassembled WGS sequence"/>
</dbReference>
<evidence type="ECO:0000259" key="2">
    <source>
        <dbReference type="Pfam" id="PF00857"/>
    </source>
</evidence>
<dbReference type="RefSeq" id="WP_275680638.1">
    <property type="nucleotide sequence ID" value="NZ_JAJLJH010000001.1"/>
</dbReference>